<dbReference type="Pfam" id="PF00172">
    <property type="entry name" value="Zn_clus"/>
    <property type="match status" value="1"/>
</dbReference>
<dbReference type="GO" id="GO:0006351">
    <property type="term" value="P:DNA-templated transcription"/>
    <property type="evidence" value="ECO:0007669"/>
    <property type="project" value="InterPro"/>
</dbReference>
<dbReference type="Pfam" id="PF04082">
    <property type="entry name" value="Fungal_trans"/>
    <property type="match status" value="1"/>
</dbReference>
<comment type="caution">
    <text evidence="10">The sequence shown here is derived from an EMBL/GenBank/DDBJ whole genome shotgun (WGS) entry which is preliminary data.</text>
</comment>
<feature type="region of interest" description="Disordered" evidence="8">
    <location>
        <begin position="90"/>
        <end position="144"/>
    </location>
</feature>
<dbReference type="GO" id="GO:0005634">
    <property type="term" value="C:nucleus"/>
    <property type="evidence" value="ECO:0007669"/>
    <property type="project" value="UniProtKB-SubCell"/>
</dbReference>
<dbReference type="EMBL" id="JABCIY010000309">
    <property type="protein sequence ID" value="KAF7185802.1"/>
    <property type="molecule type" value="Genomic_DNA"/>
</dbReference>
<evidence type="ECO:0000259" key="9">
    <source>
        <dbReference type="PROSITE" id="PS50048"/>
    </source>
</evidence>
<dbReference type="AlphaFoldDB" id="A0A8H6VCQ0"/>
<feature type="region of interest" description="Disordered" evidence="8">
    <location>
        <begin position="189"/>
        <end position="209"/>
    </location>
</feature>
<name>A0A8H6VCQ0_9PEZI</name>
<accession>A0A8H6VCQ0</accession>
<dbReference type="GO" id="GO:0043565">
    <property type="term" value="F:sequence-specific DNA binding"/>
    <property type="evidence" value="ECO:0007669"/>
    <property type="project" value="TreeGrafter"/>
</dbReference>
<gene>
    <name evidence="10" type="ORF">HII31_12904</name>
</gene>
<dbReference type="OrthoDB" id="25921at2759"/>
<dbReference type="PANTHER" id="PTHR47782">
    <property type="entry name" value="ZN(II)2CYS6 TRANSCRIPTION FACTOR (EUROFUNG)-RELATED"/>
    <property type="match status" value="1"/>
</dbReference>
<feature type="domain" description="Zn(2)-C6 fungal-type" evidence="9">
    <location>
        <begin position="25"/>
        <end position="53"/>
    </location>
</feature>
<dbReference type="GO" id="GO:0045944">
    <property type="term" value="P:positive regulation of transcription by RNA polymerase II"/>
    <property type="evidence" value="ECO:0007669"/>
    <property type="project" value="TreeGrafter"/>
</dbReference>
<evidence type="ECO:0000256" key="2">
    <source>
        <dbReference type="ARBA" id="ARBA00022723"/>
    </source>
</evidence>
<evidence type="ECO:0000313" key="11">
    <source>
        <dbReference type="Proteomes" id="UP000660729"/>
    </source>
</evidence>
<evidence type="ECO:0000256" key="3">
    <source>
        <dbReference type="ARBA" id="ARBA00022833"/>
    </source>
</evidence>
<keyword evidence="7" id="KW-0539">Nucleus</keyword>
<reference evidence="10" key="1">
    <citation type="submission" date="2020-04" db="EMBL/GenBank/DDBJ databases">
        <title>Draft genome resource of the tomato pathogen Pseudocercospora fuligena.</title>
        <authorList>
            <person name="Zaccaron A."/>
        </authorList>
    </citation>
    <scope>NUCLEOTIDE SEQUENCE</scope>
    <source>
        <strain evidence="10">PF001</strain>
    </source>
</reference>
<dbReference type="PROSITE" id="PS50048">
    <property type="entry name" value="ZN2_CY6_FUNGAL_2"/>
    <property type="match status" value="1"/>
</dbReference>
<dbReference type="GO" id="GO:0000981">
    <property type="term" value="F:DNA-binding transcription factor activity, RNA polymerase II-specific"/>
    <property type="evidence" value="ECO:0007669"/>
    <property type="project" value="InterPro"/>
</dbReference>
<organism evidence="10 11">
    <name type="scientific">Pseudocercospora fuligena</name>
    <dbReference type="NCBI Taxonomy" id="685502"/>
    <lineage>
        <taxon>Eukaryota</taxon>
        <taxon>Fungi</taxon>
        <taxon>Dikarya</taxon>
        <taxon>Ascomycota</taxon>
        <taxon>Pezizomycotina</taxon>
        <taxon>Dothideomycetes</taxon>
        <taxon>Dothideomycetidae</taxon>
        <taxon>Mycosphaerellales</taxon>
        <taxon>Mycosphaerellaceae</taxon>
        <taxon>Pseudocercospora</taxon>
    </lineage>
</organism>
<dbReference type="GO" id="GO:0008270">
    <property type="term" value="F:zinc ion binding"/>
    <property type="evidence" value="ECO:0007669"/>
    <property type="project" value="InterPro"/>
</dbReference>
<dbReference type="CDD" id="cd00067">
    <property type="entry name" value="GAL4"/>
    <property type="match status" value="1"/>
</dbReference>
<keyword evidence="2" id="KW-0479">Metal-binding</keyword>
<dbReference type="InterPro" id="IPR052202">
    <property type="entry name" value="Yeast_MetPath_Reg"/>
</dbReference>
<dbReference type="Gene3D" id="4.10.240.10">
    <property type="entry name" value="Zn(2)-C6 fungal-type DNA-binding domain"/>
    <property type="match status" value="1"/>
</dbReference>
<dbReference type="SMART" id="SM00066">
    <property type="entry name" value="GAL4"/>
    <property type="match status" value="1"/>
</dbReference>
<evidence type="ECO:0000313" key="10">
    <source>
        <dbReference type="EMBL" id="KAF7185802.1"/>
    </source>
</evidence>
<comment type="subcellular location">
    <subcellularLocation>
        <location evidence="1">Nucleus</location>
    </subcellularLocation>
</comment>
<keyword evidence="3" id="KW-0862">Zinc</keyword>
<dbReference type="Proteomes" id="UP000660729">
    <property type="component" value="Unassembled WGS sequence"/>
</dbReference>
<proteinExistence type="predicted"/>
<keyword evidence="11" id="KW-1185">Reference proteome</keyword>
<dbReference type="PANTHER" id="PTHR47782:SF1">
    <property type="entry name" value="PYRIMIDINE PATHWAY REGULATORY PROTEIN 1"/>
    <property type="match status" value="1"/>
</dbReference>
<dbReference type="InterPro" id="IPR007219">
    <property type="entry name" value="XnlR_reg_dom"/>
</dbReference>
<evidence type="ECO:0000256" key="7">
    <source>
        <dbReference type="ARBA" id="ARBA00023242"/>
    </source>
</evidence>
<dbReference type="CDD" id="cd12148">
    <property type="entry name" value="fungal_TF_MHR"/>
    <property type="match status" value="1"/>
</dbReference>
<sequence length="739" mass="81755">MVAGGADGNERAPDRGKTAKKVRLACQRCRDRRIKCDGLTPSCSKCTKAGVPCIDVDARHGNNLPRAFLADAQARLEWLEDVVRTRAPDVDLSAGPKRPDTAVSAGAEPRAASSASPTIVDPQPMDNALAQPSGTKRARSDDELSALSRKARRMALDLGLFSLNTNVSQTHYLGSSSGTFFANLLPREEAGSGTVSEPDSDNEEPPLEVRQRTEGSHALFQTLCDMLPPRTDCDRMNKLFYNYYHGDYPVLHQPSFQVMVDALYACTKAASACSLQHNGWPSSIPVFEYNGTKVAVNGKDAIAIPVRTAAAQLFFVLSIAADLQTRKRVFIADPSKFHAQALALFQISLAEISVASIQAMVLFVLQNFLTPEGGSIWVILHIAQAYAIDLGLHKTTPSSSRLSQTAVHMRRRTFFSLYVLDSRFVSTAQGRPIGFQDDTLDLTMPTINIIANNSDKYNRDDQALLPYSITHFKWARLISDIKYHLYRFTAQSSAPTHASDVQMGIRARLDTWSQESAAAMDAMPESVRKRFLTIIHIDYHFALGLLYQPSHLCPKPDEIALRQCFDSATQRIQLYWSLYNQNNLSLSWPRTHGIFFAGAVMIYCIWTSPELRTSISTAGLAADLRLCSSLLTLGGEWWPLVQRGRRSFEKLADSTIKILLNRHPNKAGPAALIPGHSGLDGPTDFSMDPTQFLDVESMLQSFLQHDYDLPEMLDIIDASPFETYDASWDNTVVFGNQVG</sequence>
<evidence type="ECO:0000256" key="1">
    <source>
        <dbReference type="ARBA" id="ARBA00004123"/>
    </source>
</evidence>
<keyword evidence="6" id="KW-0804">Transcription</keyword>
<keyword evidence="4" id="KW-0805">Transcription regulation</keyword>
<evidence type="ECO:0000256" key="5">
    <source>
        <dbReference type="ARBA" id="ARBA00023125"/>
    </source>
</evidence>
<dbReference type="InterPro" id="IPR001138">
    <property type="entry name" value="Zn2Cys6_DnaBD"/>
</dbReference>
<dbReference type="PROSITE" id="PS00463">
    <property type="entry name" value="ZN2_CY6_FUNGAL_1"/>
    <property type="match status" value="1"/>
</dbReference>
<evidence type="ECO:0000256" key="8">
    <source>
        <dbReference type="SAM" id="MobiDB-lite"/>
    </source>
</evidence>
<evidence type="ECO:0000256" key="4">
    <source>
        <dbReference type="ARBA" id="ARBA00023015"/>
    </source>
</evidence>
<evidence type="ECO:0000256" key="6">
    <source>
        <dbReference type="ARBA" id="ARBA00023163"/>
    </source>
</evidence>
<dbReference type="InterPro" id="IPR036864">
    <property type="entry name" value="Zn2-C6_fun-type_DNA-bd_sf"/>
</dbReference>
<keyword evidence="5" id="KW-0238">DNA-binding</keyword>
<dbReference type="SUPFAM" id="SSF57701">
    <property type="entry name" value="Zn2/Cys6 DNA-binding domain"/>
    <property type="match status" value="1"/>
</dbReference>
<protein>
    <submittedName>
        <fullName evidence="10">Positive regulator of purine utilization</fullName>
    </submittedName>
</protein>